<protein>
    <submittedName>
        <fullName evidence="2">Amidohydrolase family protein</fullName>
    </submittedName>
</protein>
<gene>
    <name evidence="2" type="ORF">GCM10023353_23130</name>
</gene>
<name>A0ABP9CQA6_9ACTN</name>
<feature type="domain" description="Amidohydrolase-related" evidence="1">
    <location>
        <begin position="54"/>
        <end position="324"/>
    </location>
</feature>
<organism evidence="2 3">
    <name type="scientific">Tomitella cavernea</name>
    <dbReference type="NCBI Taxonomy" id="1387982"/>
    <lineage>
        <taxon>Bacteria</taxon>
        <taxon>Bacillati</taxon>
        <taxon>Actinomycetota</taxon>
        <taxon>Actinomycetes</taxon>
        <taxon>Mycobacteriales</taxon>
        <taxon>Tomitella</taxon>
    </lineage>
</organism>
<dbReference type="InterPro" id="IPR011059">
    <property type="entry name" value="Metal-dep_hydrolase_composite"/>
</dbReference>
<dbReference type="Pfam" id="PF01979">
    <property type="entry name" value="Amidohydro_1"/>
    <property type="match status" value="1"/>
</dbReference>
<dbReference type="Gene3D" id="2.30.40.10">
    <property type="entry name" value="Urease, subunit C, domain 1"/>
    <property type="match status" value="1"/>
</dbReference>
<dbReference type="Proteomes" id="UP001500839">
    <property type="component" value="Unassembled WGS sequence"/>
</dbReference>
<reference evidence="3" key="1">
    <citation type="journal article" date="2019" name="Int. J. Syst. Evol. Microbiol.">
        <title>The Global Catalogue of Microorganisms (GCM) 10K type strain sequencing project: providing services to taxonomists for standard genome sequencing and annotation.</title>
        <authorList>
            <consortium name="The Broad Institute Genomics Platform"/>
            <consortium name="The Broad Institute Genome Sequencing Center for Infectious Disease"/>
            <person name="Wu L."/>
            <person name="Ma J."/>
        </authorList>
    </citation>
    <scope>NUCLEOTIDE SEQUENCE [LARGE SCALE GENOMIC DNA]</scope>
    <source>
        <strain evidence="3">JCM 18542</strain>
    </source>
</reference>
<dbReference type="SUPFAM" id="SSF51556">
    <property type="entry name" value="Metallo-dependent hydrolases"/>
    <property type="match status" value="1"/>
</dbReference>
<keyword evidence="3" id="KW-1185">Reference proteome</keyword>
<dbReference type="PANTHER" id="PTHR43135:SF4">
    <property type="entry name" value="AMIDOHYDROLASE-RELATED DOMAIN-CONTAINING PROTEIN"/>
    <property type="match status" value="1"/>
</dbReference>
<evidence type="ECO:0000259" key="1">
    <source>
        <dbReference type="Pfam" id="PF01979"/>
    </source>
</evidence>
<dbReference type="PANTHER" id="PTHR43135">
    <property type="entry name" value="ALPHA-D-RIBOSE 1-METHYLPHOSPHONATE 5-TRIPHOSPHATE DIPHOSPHATASE"/>
    <property type="match status" value="1"/>
</dbReference>
<evidence type="ECO:0000313" key="2">
    <source>
        <dbReference type="EMBL" id="GAA4816350.1"/>
    </source>
</evidence>
<accession>A0ABP9CQA6</accession>
<dbReference type="InterPro" id="IPR032466">
    <property type="entry name" value="Metal_Hydrolase"/>
</dbReference>
<proteinExistence type="predicted"/>
<dbReference type="InterPro" id="IPR006680">
    <property type="entry name" value="Amidohydro-rel"/>
</dbReference>
<evidence type="ECO:0000313" key="3">
    <source>
        <dbReference type="Proteomes" id="UP001500839"/>
    </source>
</evidence>
<dbReference type="EMBL" id="BAABKQ010000001">
    <property type="protein sequence ID" value="GAA4816350.1"/>
    <property type="molecule type" value="Genomic_DNA"/>
</dbReference>
<dbReference type="InterPro" id="IPR051781">
    <property type="entry name" value="Metallo-dep_Hydrolase"/>
</dbReference>
<dbReference type="RefSeq" id="WP_200175138.1">
    <property type="nucleotide sequence ID" value="NZ_BAABKQ010000001.1"/>
</dbReference>
<sequence>MTGAAAPRPGDEGPWRIRGTAFPSGERVEWYLHRGRLSTAPVAGARDLCDGGWLLPGLVDAHCHVGVGRGSRGVGPDECLAQARLERDRGVLLVRDCGVPVDTRGLDEVPGLPRIIRAGQHLARPKRYLRELGLALDDPAQLPDAVEEQARAGDGWVKLVGDWIDRSVGDLAPLWDDDILAQAIARAHAVGARVTAHVFGEDALPGLLRAGIDCIEHGTGLTADTIDMMRSRGTALVPTLINIANFPDIADSATRYPHYARHMRALHRRLGETMRSVLDAGIPVYSGTDAGGMIDHGRIVDEVEALAAAGLGTEGAVAAASWRGRRWLTGADESPGGLYGLDREESRADLVVYSADPRDDPGVLRAPALVVAGGVPVAPAVHA</sequence>
<dbReference type="Gene3D" id="3.20.20.140">
    <property type="entry name" value="Metal-dependent hydrolases"/>
    <property type="match status" value="1"/>
</dbReference>
<comment type="caution">
    <text evidence="2">The sequence shown here is derived from an EMBL/GenBank/DDBJ whole genome shotgun (WGS) entry which is preliminary data.</text>
</comment>